<feature type="compositionally biased region" description="Polar residues" evidence="1">
    <location>
        <begin position="831"/>
        <end position="862"/>
    </location>
</feature>
<feature type="region of interest" description="Disordered" evidence="1">
    <location>
        <begin position="823"/>
        <end position="866"/>
    </location>
</feature>
<feature type="compositionally biased region" description="Low complexity" evidence="1">
    <location>
        <begin position="448"/>
        <end position="459"/>
    </location>
</feature>
<name>A0ABM0M1B2_SACKO</name>
<evidence type="ECO:0000256" key="1">
    <source>
        <dbReference type="SAM" id="MobiDB-lite"/>
    </source>
</evidence>
<dbReference type="RefSeq" id="XP_006813803.1">
    <property type="nucleotide sequence ID" value="XM_006813740.1"/>
</dbReference>
<dbReference type="InterPro" id="IPR043385">
    <property type="entry name" value="GARRE1"/>
</dbReference>
<dbReference type="GeneID" id="102803564"/>
<reference evidence="3" key="1">
    <citation type="submission" date="2025-08" db="UniProtKB">
        <authorList>
            <consortium name="RefSeq"/>
        </authorList>
    </citation>
    <scope>IDENTIFICATION</scope>
    <source>
        <tissue evidence="3">Testes</tissue>
    </source>
</reference>
<feature type="compositionally biased region" description="Low complexity" evidence="1">
    <location>
        <begin position="716"/>
        <end position="729"/>
    </location>
</feature>
<gene>
    <name evidence="3" type="primary">LOC102803564</name>
</gene>
<organism evidence="2 3">
    <name type="scientific">Saccoglossus kowalevskii</name>
    <name type="common">Acorn worm</name>
    <dbReference type="NCBI Taxonomy" id="10224"/>
    <lineage>
        <taxon>Eukaryota</taxon>
        <taxon>Metazoa</taxon>
        <taxon>Hemichordata</taxon>
        <taxon>Enteropneusta</taxon>
        <taxon>Harrimaniidae</taxon>
        <taxon>Saccoglossus</taxon>
    </lineage>
</organism>
<accession>A0ABM0M1B2</accession>
<feature type="region of interest" description="Disordered" evidence="1">
    <location>
        <begin position="692"/>
        <end position="739"/>
    </location>
</feature>
<dbReference type="PANTHER" id="PTHR15703">
    <property type="entry name" value="RIKEN CDNA 4931406P16 GENE"/>
    <property type="match status" value="1"/>
</dbReference>
<feature type="compositionally biased region" description="Polar residues" evidence="1">
    <location>
        <begin position="460"/>
        <end position="481"/>
    </location>
</feature>
<sequence length="880" mass="97937">MPLTISASEGSWEYDGSIEYGIQPSGRELNSHQSPYGCGKSDSDGLDMYVVLAKCFLSMMQTQIQFYSTAVELMCPLSQYNDIIDIIHDYEDDPTMKEACHSWLAASQSTGKLRLGGSLTSDEIQLLLVNQEDLQPEQIVIDIRLKYEASLQRYGYELSRLPSYEHTLVGGFLHYPQCLSLVLKGCCNDNEIQAIGSQSNPLTQQILRKLYQSQSRTVSQEEWKELVQKEVCYIAMHVDETFKKMCTNKSMNEENFNTKLDTICALVREISEQAALDLPIEEIALVSHRTSQIAVQILYARSNLVSVFKAPGEGDLQQYAQVSADGTTLIIEVPTIWWLIDELIAESGYHPHNKLAVIEATYTVKIDLLDWNEGRCQCLPTIHIKLCKNSVDTSNRTFDTMGRPLTLPPSITSSYSAQAAGQLQSTSESPTSGLRKTFTKLTSKFARKSSPATSPTSKSGFHTKSVFSVPTNQNRDSDEVNQSVDCDNVSFSPAGDANYAKVWQRKPMQQIVSIGNPTVTITTDTSPDEEKLPDWSRESKPGTEELQARMSENIQCDITWKASEEQLDDVINLLSGGPAKPQQPLEVSKHISPWKTVDNTQYDNFNPCYNEGETIDRNTESSVSWSMDSNGSRGPFHESQTLPGSHGYDPEFAKYLATNIPGRRSHSGYHGNMSDVNTPSWLVPESRLNRSWPINENTTDHNSNNNNDPLSMSWTGGQDSGSSSDDSSSNNGENVFNMGLGLTAPDLVASLNRRRHSSGGEHDNEDNQHKKYLDVMMESNTTKTWPPKLVWQRAPSKPPPPTNNQNFRMLSLDHLGLHPSIASQWGDPLPQGSSVWSTADSPSNVPATNPPVSFNSPGQSVRTHPKLDRKFSLNVHNFHS</sequence>
<feature type="region of interest" description="Disordered" evidence="1">
    <location>
        <begin position="518"/>
        <end position="539"/>
    </location>
</feature>
<proteinExistence type="predicted"/>
<feature type="region of interest" description="Disordered" evidence="1">
    <location>
        <begin position="619"/>
        <end position="648"/>
    </location>
</feature>
<feature type="compositionally biased region" description="Polar residues" evidence="1">
    <location>
        <begin position="620"/>
        <end position="643"/>
    </location>
</feature>
<feature type="region of interest" description="Disordered" evidence="1">
    <location>
        <begin position="445"/>
        <end position="481"/>
    </location>
</feature>
<dbReference type="PANTHER" id="PTHR15703:SF3">
    <property type="entry name" value="GRANULE ASSOCIATED RAC AND RHOG EFFECTOR PROTEIN 1"/>
    <property type="match status" value="1"/>
</dbReference>
<dbReference type="Proteomes" id="UP000694865">
    <property type="component" value="Unplaced"/>
</dbReference>
<protein>
    <submittedName>
        <fullName evidence="3">Uncharacterized protein KIAA0355-like</fullName>
    </submittedName>
</protein>
<evidence type="ECO:0000313" key="3">
    <source>
        <dbReference type="RefSeq" id="XP_006813803.1"/>
    </source>
</evidence>
<feature type="compositionally biased region" description="Basic and acidic residues" evidence="1">
    <location>
        <begin position="528"/>
        <end position="539"/>
    </location>
</feature>
<keyword evidence="2" id="KW-1185">Reference proteome</keyword>
<feature type="compositionally biased region" description="Low complexity" evidence="1">
    <location>
        <begin position="695"/>
        <end position="708"/>
    </location>
</feature>
<evidence type="ECO:0000313" key="2">
    <source>
        <dbReference type="Proteomes" id="UP000694865"/>
    </source>
</evidence>